<accession>A0A427AAZ8</accession>
<dbReference type="EMBL" id="AMZH03003112">
    <property type="protein sequence ID" value="RRT73390.1"/>
    <property type="molecule type" value="Genomic_DNA"/>
</dbReference>
<evidence type="ECO:0000259" key="2">
    <source>
        <dbReference type="Pfam" id="PF04059"/>
    </source>
</evidence>
<evidence type="ECO:0000313" key="4">
    <source>
        <dbReference type="Proteomes" id="UP000287651"/>
    </source>
</evidence>
<feature type="domain" description="Mei2-like C-terminal RNA recognition motif" evidence="2">
    <location>
        <begin position="160"/>
        <end position="195"/>
    </location>
</feature>
<name>A0A427AAZ8_ENSVE</name>
<gene>
    <name evidence="3" type="ORF">B296_00004455</name>
</gene>
<sequence length="205" mass="22794">MRDDVCADHRAGRKSGYTRTSSKKRSIVVASLPTTVNLQDTASLWTATPSSTRPLRSPARLADVDDAAFFPFGSSSFTPPHLRSMGEVENGRSMDQGVFLTWEDLWVSAPGRKGGRVSILCGITGFARPDCRLIVEARKQEIQEREEDKGRKDYSQSFKSQAFNGKKSEKFNSEKIISLAYARIQGRAALVAHFQNSSLMNEDTR</sequence>
<evidence type="ECO:0000313" key="3">
    <source>
        <dbReference type="EMBL" id="RRT73390.1"/>
    </source>
</evidence>
<evidence type="ECO:0000256" key="1">
    <source>
        <dbReference type="ARBA" id="ARBA00022884"/>
    </source>
</evidence>
<dbReference type="GO" id="GO:0003723">
    <property type="term" value="F:RNA binding"/>
    <property type="evidence" value="ECO:0007669"/>
    <property type="project" value="UniProtKB-KW"/>
</dbReference>
<protein>
    <recommendedName>
        <fullName evidence="2">Mei2-like C-terminal RNA recognition motif domain-containing protein</fullName>
    </recommendedName>
</protein>
<keyword evidence="1" id="KW-0694">RNA-binding</keyword>
<dbReference type="Proteomes" id="UP000287651">
    <property type="component" value="Unassembled WGS sequence"/>
</dbReference>
<dbReference type="PANTHER" id="PTHR23189">
    <property type="entry name" value="RNA RECOGNITION MOTIF-CONTAINING"/>
    <property type="match status" value="1"/>
</dbReference>
<dbReference type="AlphaFoldDB" id="A0A427AAZ8"/>
<dbReference type="Pfam" id="PF04059">
    <property type="entry name" value="RRM_2"/>
    <property type="match status" value="1"/>
</dbReference>
<dbReference type="InterPro" id="IPR007201">
    <property type="entry name" value="Mei2-like_Rrm_C"/>
</dbReference>
<reference evidence="3 4" key="1">
    <citation type="journal article" date="2014" name="Agronomy (Basel)">
        <title>A Draft Genome Sequence for Ensete ventricosum, the Drought-Tolerant Tree Against Hunger.</title>
        <authorList>
            <person name="Harrison J."/>
            <person name="Moore K.A."/>
            <person name="Paszkiewicz K."/>
            <person name="Jones T."/>
            <person name="Grant M."/>
            <person name="Ambacheew D."/>
            <person name="Muzemil S."/>
            <person name="Studholme D.J."/>
        </authorList>
    </citation>
    <scope>NUCLEOTIDE SEQUENCE [LARGE SCALE GENOMIC DNA]</scope>
</reference>
<comment type="caution">
    <text evidence="3">The sequence shown here is derived from an EMBL/GenBank/DDBJ whole genome shotgun (WGS) entry which is preliminary data.</text>
</comment>
<proteinExistence type="predicted"/>
<organism evidence="3 4">
    <name type="scientific">Ensete ventricosum</name>
    <name type="common">Abyssinian banana</name>
    <name type="synonym">Musa ensete</name>
    <dbReference type="NCBI Taxonomy" id="4639"/>
    <lineage>
        <taxon>Eukaryota</taxon>
        <taxon>Viridiplantae</taxon>
        <taxon>Streptophyta</taxon>
        <taxon>Embryophyta</taxon>
        <taxon>Tracheophyta</taxon>
        <taxon>Spermatophyta</taxon>
        <taxon>Magnoliopsida</taxon>
        <taxon>Liliopsida</taxon>
        <taxon>Zingiberales</taxon>
        <taxon>Musaceae</taxon>
        <taxon>Ensete</taxon>
    </lineage>
</organism>